<proteinExistence type="predicted"/>
<evidence type="ECO:0000313" key="2">
    <source>
        <dbReference type="EMBL" id="BCK84505.1"/>
    </source>
</evidence>
<organism evidence="2 3">
    <name type="scientific">Pusillibacter faecalis</name>
    <dbReference type="NCBI Taxonomy" id="2714358"/>
    <lineage>
        <taxon>Bacteria</taxon>
        <taxon>Bacillati</taxon>
        <taxon>Bacillota</taxon>
        <taxon>Clostridia</taxon>
        <taxon>Eubacteriales</taxon>
        <taxon>Oscillospiraceae</taxon>
        <taxon>Pusillibacter</taxon>
    </lineage>
</organism>
<evidence type="ECO:0000313" key="3">
    <source>
        <dbReference type="Proteomes" id="UP000679848"/>
    </source>
</evidence>
<protein>
    <recommendedName>
        <fullName evidence="1">Transposase IS66 central domain-containing protein</fullName>
    </recommendedName>
</protein>
<dbReference type="InterPro" id="IPR052344">
    <property type="entry name" value="Transposase-related"/>
</dbReference>
<feature type="domain" description="Transposase IS66 central" evidence="1">
    <location>
        <begin position="2"/>
        <end position="78"/>
    </location>
</feature>
<dbReference type="InterPro" id="IPR004291">
    <property type="entry name" value="Transposase_IS66_central"/>
</dbReference>
<keyword evidence="3" id="KW-1185">Reference proteome</keyword>
<dbReference type="Pfam" id="PF03050">
    <property type="entry name" value="DDE_Tnp_IS66"/>
    <property type="match status" value="1"/>
</dbReference>
<reference evidence="2" key="1">
    <citation type="submission" date="2020-09" db="EMBL/GenBank/DDBJ databases">
        <title>New species isolated from human feces.</title>
        <authorList>
            <person name="Kitahara M."/>
            <person name="Shigeno Y."/>
            <person name="Shime M."/>
            <person name="Matsumoto Y."/>
            <person name="Nakamura S."/>
            <person name="Motooka D."/>
            <person name="Fukuoka S."/>
            <person name="Nishikawa H."/>
            <person name="Benno Y."/>
        </authorList>
    </citation>
    <scope>NUCLEOTIDE SEQUENCE</scope>
    <source>
        <strain evidence="2">MM59</strain>
    </source>
</reference>
<dbReference type="PANTHER" id="PTHR33678">
    <property type="entry name" value="BLL1576 PROTEIN"/>
    <property type="match status" value="1"/>
</dbReference>
<name>A0A810QD59_9FIRM</name>
<dbReference type="AlphaFoldDB" id="A0A810QD59"/>
<accession>A0A810QD59</accession>
<evidence type="ECO:0000259" key="1">
    <source>
        <dbReference type="Pfam" id="PF03050"/>
    </source>
</evidence>
<dbReference type="KEGG" id="pfaa:MM59RIKEN_18240"/>
<dbReference type="EMBL" id="AP023420">
    <property type="protein sequence ID" value="BCK84505.1"/>
    <property type="molecule type" value="Genomic_DNA"/>
</dbReference>
<gene>
    <name evidence="2" type="ORF">MM59RIKEN_18240</name>
</gene>
<sequence>MKEAVLHADETTLQVLKEPRKSAQSKSYMWLYWTSSYTAEPMIPYEYRPDRKASNSAEFLMDFHGWLHANGHPSYHSVPAGAYSRGGLLGAPAAEV</sequence>
<dbReference type="Proteomes" id="UP000679848">
    <property type="component" value="Chromosome"/>
</dbReference>